<name>A0A9Q0KYA0_9MAGN</name>
<evidence type="ECO:0000259" key="4">
    <source>
        <dbReference type="PROSITE" id="PS51082"/>
    </source>
</evidence>
<comment type="caution">
    <text evidence="5">The sequence shown here is derived from an EMBL/GenBank/DDBJ whole genome shotgun (WGS) entry which is preliminary data.</text>
</comment>
<feature type="region of interest" description="Disordered" evidence="3">
    <location>
        <begin position="1258"/>
        <end position="1277"/>
    </location>
</feature>
<dbReference type="GO" id="GO:0005856">
    <property type="term" value="C:cytoskeleton"/>
    <property type="evidence" value="ECO:0007669"/>
    <property type="project" value="UniProtKB-SubCell"/>
</dbReference>
<comment type="similarity">
    <text evidence="1 2">Belongs to the SCAR/WAVE family.</text>
</comment>
<dbReference type="AlphaFoldDB" id="A0A9Q0KYA0"/>
<dbReference type="GO" id="GO:0071933">
    <property type="term" value="F:Arp2/3 complex binding"/>
    <property type="evidence" value="ECO:0007669"/>
    <property type="project" value="TreeGrafter"/>
</dbReference>
<dbReference type="GO" id="GO:0003779">
    <property type="term" value="F:actin binding"/>
    <property type="evidence" value="ECO:0007669"/>
    <property type="project" value="UniProtKB-UniRule"/>
</dbReference>
<evidence type="ECO:0000313" key="5">
    <source>
        <dbReference type="EMBL" id="KAJ4978616.1"/>
    </source>
</evidence>
<dbReference type="EMBL" id="JAMYWD010000002">
    <property type="protein sequence ID" value="KAJ4978616.1"/>
    <property type="molecule type" value="Genomic_DNA"/>
</dbReference>
<dbReference type="InterPro" id="IPR028288">
    <property type="entry name" value="SCAR/WAVE_fam"/>
</dbReference>
<evidence type="ECO:0000256" key="2">
    <source>
        <dbReference type="RuleBase" id="RU367034"/>
    </source>
</evidence>
<feature type="region of interest" description="Disordered" evidence="3">
    <location>
        <begin position="1043"/>
        <end position="1072"/>
    </location>
</feature>
<feature type="region of interest" description="Disordered" evidence="3">
    <location>
        <begin position="180"/>
        <end position="207"/>
    </location>
</feature>
<dbReference type="InterPro" id="IPR003124">
    <property type="entry name" value="WH2_dom"/>
</dbReference>
<dbReference type="PANTHER" id="PTHR12902:SF1">
    <property type="entry name" value="WISKOTT-ALDRICH SYNDROME PROTEIN FAMILY MEMBER"/>
    <property type="match status" value="1"/>
</dbReference>
<feature type="compositionally biased region" description="Polar residues" evidence="3">
    <location>
        <begin position="1062"/>
        <end position="1072"/>
    </location>
</feature>
<proteinExistence type="inferred from homology"/>
<dbReference type="GO" id="GO:2000601">
    <property type="term" value="P:positive regulation of Arp2/3 complex-mediated actin nucleation"/>
    <property type="evidence" value="ECO:0007669"/>
    <property type="project" value="TreeGrafter"/>
</dbReference>
<dbReference type="PROSITE" id="PS51082">
    <property type="entry name" value="WH2"/>
    <property type="match status" value="1"/>
</dbReference>
<dbReference type="PANTHER" id="PTHR12902">
    <property type="entry name" value="WASP-1"/>
    <property type="match status" value="1"/>
</dbReference>
<dbReference type="OrthoDB" id="1929108at2759"/>
<feature type="compositionally biased region" description="Acidic residues" evidence="3">
    <location>
        <begin position="1265"/>
        <end position="1277"/>
    </location>
</feature>
<accession>A0A9Q0KYA0</accession>
<keyword evidence="6" id="KW-1185">Reference proteome</keyword>
<dbReference type="GO" id="GO:0030036">
    <property type="term" value="P:actin cytoskeleton organization"/>
    <property type="evidence" value="ECO:0007669"/>
    <property type="project" value="UniProtKB-UniRule"/>
</dbReference>
<dbReference type="Gene3D" id="6.10.280.150">
    <property type="match status" value="2"/>
</dbReference>
<comment type="function">
    <text evidence="2">Involved in regulation of actin and microtubule organization. Part of a WAVE complex that activates the Arp2/3 complex.</text>
</comment>
<protein>
    <recommendedName>
        <fullName evidence="2">Protein SCAR</fullName>
    </recommendedName>
    <alternativeName>
        <fullName evidence="2">Protein WAVE</fullName>
    </alternativeName>
</protein>
<keyword evidence="2" id="KW-0963">Cytoplasm</keyword>
<dbReference type="Gene3D" id="1.20.5.340">
    <property type="match status" value="1"/>
</dbReference>
<dbReference type="GO" id="GO:0034237">
    <property type="term" value="F:protein kinase A regulatory subunit binding"/>
    <property type="evidence" value="ECO:0007669"/>
    <property type="project" value="TreeGrafter"/>
</dbReference>
<evidence type="ECO:0000256" key="3">
    <source>
        <dbReference type="SAM" id="MobiDB-lite"/>
    </source>
</evidence>
<evidence type="ECO:0000256" key="1">
    <source>
        <dbReference type="ARBA" id="ARBA00006993"/>
    </source>
</evidence>
<gene>
    <name evidence="5" type="ORF">NE237_009396</name>
</gene>
<keyword evidence="2" id="KW-0009">Actin-binding</keyword>
<evidence type="ECO:0000313" key="6">
    <source>
        <dbReference type="Proteomes" id="UP001141806"/>
    </source>
</evidence>
<keyword evidence="2" id="KW-0206">Cytoskeleton</keyword>
<feature type="domain" description="WH2" evidence="4">
    <location>
        <begin position="1210"/>
        <end position="1228"/>
    </location>
</feature>
<organism evidence="5 6">
    <name type="scientific">Protea cynaroides</name>
    <dbReference type="NCBI Taxonomy" id="273540"/>
    <lineage>
        <taxon>Eukaryota</taxon>
        <taxon>Viridiplantae</taxon>
        <taxon>Streptophyta</taxon>
        <taxon>Embryophyta</taxon>
        <taxon>Tracheophyta</taxon>
        <taxon>Spermatophyta</taxon>
        <taxon>Magnoliopsida</taxon>
        <taxon>Proteales</taxon>
        <taxon>Proteaceae</taxon>
        <taxon>Protea</taxon>
    </lineage>
</organism>
<sequence length="1277" mass="139196">MPLTRYQTRNEYSLADPELYRAANKDDPEALLEGVAMAGLVGVLRQLGDLAEFAAEIFHDLHEEVMTAAARGHGLMLRVQQLEAEVPSIERDFLSRTSHSVLLCNAGVEWHPNLRMDQNMITRGDLPRCVMDSYEECRGPPRLFLLDKFDIAGAGACLKRYSDPSFFKAEFTSSETMGSDVQRAKKARKIKKKGSRWKNGENPDGLPPSHAKLHQLLSNELNYDNDALVNHVKLKKRQLNGFPLESTTGKSYMERFVEAHSPESKILDENSSVLPHLNMDSSNTSELGLEIREIGTASPANKLLQGERGLDSSAERHETALEQSMYKLHDNIIKKGILEKLPEPICDIEVEKVPSSLDKLEDQKELLVDVESNKEAIVDGYQSDDITSEVDNYMDALASMESEMETDTETGLNNARGFFNTKSLGMDSDTNEEQQKHGAYFSESPSFGNSTESDDENNLFSKGRHNPSNVGTLSNLAVKGPSGGDAVAKVATSAVTFPAEVVDVSSEKPSANGNTLVPGCLEYIVPGGSGNEVSVIPSYDSELVEASPNSCVTDSTSTISHSSPVANLKDGPLAGEFVKRLQVEIMNGLTHYEVSSDALLHQPDISVLAIEGKYADDTLEVVPPTKCAEGQDLEVCSNAKLPECLLVTTSADDLDNLKPDTTLESDIGIQTTREDPEYLTSALGIQKPSVSAERGLSEMTEKVPPFQPDLGEGSRNFGVKTLYNNLEVFSNKPTSGVNEEPLVDVVQLNSCGSVGKSASIYSAPESSKPALMTDCYSQMDNLAGTVHAEADGEDTVVCQRLIGSPSKNHVKLEDEYPSSNGNVSDIENKVNSKLDNLVSGAACADDADTADSLNRIGSPSQIPIKSLEECLSDAGSEHCKVETNQACHSSGIELDFPWQGPNTAQANLEAPVLPPLPPLGWRVEKLQHSSPTSEREMVQPSLNPILPPHFTPLGREIVQPLHPFLPLNSTGDLKHQYGAKVSGGDMLHHLNQSIDDANNKQGFQTSGIEETQTSNPFLPLPTTDTEDEKHGHYSLTIREEKANPGLNSFVPPPATEEVRPASDTSQGESSDIQTLSVLKLNKNDGMLQPPIIKEEEPLNSFVSTTIKDEQALNAFASLTIKDEEPLNAFVPPTLKDEEPSLNSLTLEGEIPSNASTLLPEAEAGVTNGKPPRKIPRPRDPLIEAVASHDRSTMRKVTERILPEMLQKMDKRDSLLEQIRTKSFSLKPTLRPMVTTRFNIHGPRTNLKVAAILEKANTIRQATAGSDEDDDDDSWSDS</sequence>
<feature type="compositionally biased region" description="Basic residues" evidence="3">
    <location>
        <begin position="184"/>
        <end position="196"/>
    </location>
</feature>
<reference evidence="5" key="1">
    <citation type="journal article" date="2023" name="Plant J.">
        <title>The genome of the king protea, Protea cynaroides.</title>
        <authorList>
            <person name="Chang J."/>
            <person name="Duong T.A."/>
            <person name="Schoeman C."/>
            <person name="Ma X."/>
            <person name="Roodt D."/>
            <person name="Barker N."/>
            <person name="Li Z."/>
            <person name="Van de Peer Y."/>
            <person name="Mizrachi E."/>
        </authorList>
    </citation>
    <scope>NUCLEOTIDE SEQUENCE</scope>
    <source>
        <tissue evidence="5">Young leaves</tissue>
    </source>
</reference>
<dbReference type="Proteomes" id="UP001141806">
    <property type="component" value="Unassembled WGS sequence"/>
</dbReference>
<comment type="subcellular location">
    <subcellularLocation>
        <location evidence="2">Cytoplasm</location>
        <location evidence="2">Cytoskeleton</location>
    </subcellularLocation>
</comment>